<evidence type="ECO:0000313" key="3">
    <source>
        <dbReference type="Proteomes" id="UP000184120"/>
    </source>
</evidence>
<dbReference type="Proteomes" id="UP000650994">
    <property type="component" value="Unassembled WGS sequence"/>
</dbReference>
<keyword evidence="4" id="KW-1185">Reference proteome</keyword>
<dbReference type="EMBL" id="BMFL01000007">
    <property type="protein sequence ID" value="GGE96510.1"/>
    <property type="molecule type" value="Genomic_DNA"/>
</dbReference>
<reference evidence="1" key="1">
    <citation type="journal article" date="2014" name="Int. J. Syst. Evol. Microbiol.">
        <title>Complete genome of a new Firmicutes species belonging to the dominant human colonic microbiota ('Ruminococcus bicirculans') reveals two chromosomes and a selective capacity to utilize plant glucans.</title>
        <authorList>
            <consortium name="NISC Comparative Sequencing Program"/>
            <person name="Wegmann U."/>
            <person name="Louis P."/>
            <person name="Goesmann A."/>
            <person name="Henrissat B."/>
            <person name="Duncan S.H."/>
            <person name="Flint H.J."/>
        </authorList>
    </citation>
    <scope>NUCLEOTIDE SEQUENCE</scope>
    <source>
        <strain evidence="1">CGMCC 1.12707</strain>
    </source>
</reference>
<reference evidence="2" key="2">
    <citation type="submission" date="2016-11" db="EMBL/GenBank/DDBJ databases">
        <authorList>
            <person name="Jaros S."/>
            <person name="Januszkiewicz K."/>
            <person name="Wedrychowicz H."/>
        </authorList>
    </citation>
    <scope>NUCLEOTIDE SEQUENCE [LARGE SCALE GENOMIC DNA]</scope>
    <source>
        <strain evidence="2">DSM 27989</strain>
    </source>
</reference>
<dbReference type="Proteomes" id="UP000184120">
    <property type="component" value="Unassembled WGS sequence"/>
</dbReference>
<reference evidence="3" key="3">
    <citation type="submission" date="2016-11" db="EMBL/GenBank/DDBJ databases">
        <authorList>
            <person name="Varghese N."/>
            <person name="Submissions S."/>
        </authorList>
    </citation>
    <scope>NUCLEOTIDE SEQUENCE [LARGE SCALE GENOMIC DNA]</scope>
    <source>
        <strain evidence="3">DSM 27989</strain>
    </source>
</reference>
<dbReference type="AlphaFoldDB" id="A0A1M7BCM7"/>
<dbReference type="EMBL" id="FRBH01000010">
    <property type="protein sequence ID" value="SHL52760.1"/>
    <property type="molecule type" value="Genomic_DNA"/>
</dbReference>
<evidence type="ECO:0000313" key="1">
    <source>
        <dbReference type="EMBL" id="GGE96510.1"/>
    </source>
</evidence>
<evidence type="ECO:0000313" key="4">
    <source>
        <dbReference type="Proteomes" id="UP000650994"/>
    </source>
</evidence>
<proteinExistence type="predicted"/>
<dbReference type="OrthoDB" id="9779761at2"/>
<gene>
    <name evidence="1" type="ORF">GCM10010984_12540</name>
    <name evidence="2" type="ORF">SAMN05443634_110130</name>
</gene>
<protein>
    <submittedName>
        <fullName evidence="2">Uncharacterized protein</fullName>
    </submittedName>
</protein>
<name>A0A1M7BCM7_9FLAO</name>
<reference evidence="4" key="4">
    <citation type="journal article" date="2019" name="Int. J. Syst. Evol. Microbiol.">
        <title>The Global Catalogue of Microorganisms (GCM) 10K type strain sequencing project: providing services to taxonomists for standard genome sequencing and annotation.</title>
        <authorList>
            <consortium name="The Broad Institute Genomics Platform"/>
            <consortium name="The Broad Institute Genome Sequencing Center for Infectious Disease"/>
            <person name="Wu L."/>
            <person name="Ma J."/>
        </authorList>
    </citation>
    <scope>NUCLEOTIDE SEQUENCE [LARGE SCALE GENOMIC DNA]</scope>
    <source>
        <strain evidence="4">CGMCC 1.12707</strain>
    </source>
</reference>
<reference evidence="1" key="5">
    <citation type="submission" date="2024-05" db="EMBL/GenBank/DDBJ databases">
        <authorList>
            <person name="Sun Q."/>
            <person name="Zhou Y."/>
        </authorList>
    </citation>
    <scope>NUCLEOTIDE SEQUENCE</scope>
    <source>
        <strain evidence="1">CGMCC 1.12707</strain>
    </source>
</reference>
<accession>A0A1M7BCM7</accession>
<organism evidence="2 3">
    <name type="scientific">Chishuiella changwenlii</name>
    <dbReference type="NCBI Taxonomy" id="1434701"/>
    <lineage>
        <taxon>Bacteria</taxon>
        <taxon>Pseudomonadati</taxon>
        <taxon>Bacteroidota</taxon>
        <taxon>Flavobacteriia</taxon>
        <taxon>Flavobacteriales</taxon>
        <taxon>Weeksellaceae</taxon>
        <taxon>Chishuiella</taxon>
    </lineage>
</organism>
<dbReference type="RefSeq" id="WP_072933408.1">
    <property type="nucleotide sequence ID" value="NZ_BMFL01000007.1"/>
</dbReference>
<sequence>MEFVQNKEEIFDNVEMFLEGLELGSDFEKEKTIQLIKLSKTFLVIDTEEVLVFVPSTFVGYKENFIETYKGKLMEEETNPVITNLLGSTPKIDKTLDELFLDFCDEIEVNRNDVGISRDYWIIKNI</sequence>
<dbReference type="STRING" id="1434701.SAMN05443634_110130"/>
<evidence type="ECO:0000313" key="2">
    <source>
        <dbReference type="EMBL" id="SHL52760.1"/>
    </source>
</evidence>